<dbReference type="EMBL" id="SOBT01000008">
    <property type="protein sequence ID" value="TDU31760.1"/>
    <property type="molecule type" value="Genomic_DNA"/>
</dbReference>
<evidence type="ECO:0000259" key="3">
    <source>
        <dbReference type="Pfam" id="PF00501"/>
    </source>
</evidence>
<comment type="similarity">
    <text evidence="1">Belongs to the ATP-dependent AMP-binding enzyme family.</text>
</comment>
<reference evidence="5 6" key="1">
    <citation type="submission" date="2019-03" db="EMBL/GenBank/DDBJ databases">
        <title>Genomic Encyclopedia of Type Strains, Phase IV (KMG-IV): sequencing the most valuable type-strain genomes for metagenomic binning, comparative biology and taxonomic classification.</title>
        <authorList>
            <person name="Goeker M."/>
        </authorList>
    </citation>
    <scope>NUCLEOTIDE SEQUENCE [LARGE SCALE GENOMIC DNA]</scope>
    <source>
        <strain evidence="5 6">DSM 26377</strain>
    </source>
</reference>
<evidence type="ECO:0000256" key="2">
    <source>
        <dbReference type="ARBA" id="ARBA00022598"/>
    </source>
</evidence>
<sequence length="522" mass="56486">MWLFSEIRTIGDIPKHYARVTPQKPALIDASGALSFAQLDANANRAAHALRGLGVNPLDRVAILSKNTPRYFEVLFGANRLDAALLPLNWRLAAAELSAILEDATSTVLVTDREYEQTAQKAVASSGKPCRIVVFDSVDAGAKTEWKSLCEQAGTDDPGVDVNPLHTSILMYTSGTTGRPKGVQFSHQGQLFLRLCEHLEPSFRYAADDVMLTVMPLFHAMGISLSTQALYSGVAVAVYPMPDPGELMRLIAKNRPTVLPLVPTVIQMLLDHPDAASADYSSVRAVIYAGSGIGRHLLSRAMQAIGCDFIQFYGATETACGVTFLRPADHRLDDEAALASCGSPLPLIEIKVMDTEGREVPDGAVGEFWIRSPSLSTGYYGQPELTAAAFKDGWYRSGDGGFRDSRGLLTIVDRVKDMIISGGENVYSTEVEQALQKLKGVQMCAAVGLPDPKWGERVVAAIVADPAAGLTTEQVVAHCRERIAGYKVPKQVVFRAALPMTASGKVQKRALRDELVSEEIKR</sequence>
<dbReference type="PANTHER" id="PTHR43767:SF1">
    <property type="entry name" value="NONRIBOSOMAL PEPTIDE SYNTHASE PES1 (EUROFUNG)-RELATED"/>
    <property type="match status" value="1"/>
</dbReference>
<dbReference type="NCBIfam" id="NF004837">
    <property type="entry name" value="PRK06187.1"/>
    <property type="match status" value="1"/>
</dbReference>
<dbReference type="Gene3D" id="3.30.300.30">
    <property type="match status" value="1"/>
</dbReference>
<dbReference type="SUPFAM" id="SSF56801">
    <property type="entry name" value="Acetyl-CoA synthetase-like"/>
    <property type="match status" value="1"/>
</dbReference>
<comment type="caution">
    <text evidence="5">The sequence shown here is derived from an EMBL/GenBank/DDBJ whole genome shotgun (WGS) entry which is preliminary data.</text>
</comment>
<keyword evidence="6" id="KW-1185">Reference proteome</keyword>
<dbReference type="InterPro" id="IPR025110">
    <property type="entry name" value="AMP-bd_C"/>
</dbReference>
<dbReference type="Gene3D" id="3.40.50.12780">
    <property type="entry name" value="N-terminal domain of ligase-like"/>
    <property type="match status" value="1"/>
</dbReference>
<dbReference type="PANTHER" id="PTHR43767">
    <property type="entry name" value="LONG-CHAIN-FATTY-ACID--COA LIGASE"/>
    <property type="match status" value="1"/>
</dbReference>
<proteinExistence type="inferred from homology"/>
<dbReference type="InterPro" id="IPR045851">
    <property type="entry name" value="AMP-bd_C_sf"/>
</dbReference>
<dbReference type="AlphaFoldDB" id="A0A4R7PEN7"/>
<dbReference type="GO" id="GO:0016878">
    <property type="term" value="F:acid-thiol ligase activity"/>
    <property type="evidence" value="ECO:0007669"/>
    <property type="project" value="UniProtKB-ARBA"/>
</dbReference>
<keyword evidence="2 5" id="KW-0436">Ligase</keyword>
<gene>
    <name evidence="5" type="ORF">DFR24_1141</name>
</gene>
<evidence type="ECO:0000313" key="5">
    <source>
        <dbReference type="EMBL" id="TDU31760.1"/>
    </source>
</evidence>
<evidence type="ECO:0000256" key="1">
    <source>
        <dbReference type="ARBA" id="ARBA00006432"/>
    </source>
</evidence>
<organism evidence="5 6">
    <name type="scientific">Panacagrimonas perspica</name>
    <dbReference type="NCBI Taxonomy" id="381431"/>
    <lineage>
        <taxon>Bacteria</taxon>
        <taxon>Pseudomonadati</taxon>
        <taxon>Pseudomonadota</taxon>
        <taxon>Gammaproteobacteria</taxon>
        <taxon>Nevskiales</taxon>
        <taxon>Nevskiaceae</taxon>
        <taxon>Panacagrimonas</taxon>
    </lineage>
</organism>
<dbReference type="InterPro" id="IPR000873">
    <property type="entry name" value="AMP-dep_synth/lig_dom"/>
</dbReference>
<dbReference type="InterPro" id="IPR050237">
    <property type="entry name" value="ATP-dep_AMP-bd_enzyme"/>
</dbReference>
<dbReference type="Proteomes" id="UP000295341">
    <property type="component" value="Unassembled WGS sequence"/>
</dbReference>
<dbReference type="OrthoDB" id="9803968at2"/>
<dbReference type="InterPro" id="IPR020845">
    <property type="entry name" value="AMP-binding_CS"/>
</dbReference>
<accession>A0A4R7PEN7</accession>
<dbReference type="Pfam" id="PF00501">
    <property type="entry name" value="AMP-binding"/>
    <property type="match status" value="1"/>
</dbReference>
<name>A0A4R7PEN7_9GAMM</name>
<dbReference type="PROSITE" id="PS00455">
    <property type="entry name" value="AMP_BINDING"/>
    <property type="match status" value="1"/>
</dbReference>
<dbReference type="FunFam" id="3.30.300.30:FF:000008">
    <property type="entry name" value="2,3-dihydroxybenzoate-AMP ligase"/>
    <property type="match status" value="1"/>
</dbReference>
<dbReference type="InterPro" id="IPR042099">
    <property type="entry name" value="ANL_N_sf"/>
</dbReference>
<protein>
    <submittedName>
        <fullName evidence="5">Acyl-CoA synthetase (AMP-forming)/AMP-acid ligase II</fullName>
    </submittedName>
</protein>
<feature type="domain" description="AMP-dependent synthetase/ligase" evidence="3">
    <location>
        <begin position="16"/>
        <end position="380"/>
    </location>
</feature>
<dbReference type="Pfam" id="PF13193">
    <property type="entry name" value="AMP-binding_C"/>
    <property type="match status" value="1"/>
</dbReference>
<dbReference type="RefSeq" id="WP_133880320.1">
    <property type="nucleotide sequence ID" value="NZ_MWIN01000012.1"/>
</dbReference>
<evidence type="ECO:0000259" key="4">
    <source>
        <dbReference type="Pfam" id="PF13193"/>
    </source>
</evidence>
<evidence type="ECO:0000313" key="6">
    <source>
        <dbReference type="Proteomes" id="UP000295341"/>
    </source>
</evidence>
<feature type="domain" description="AMP-binding enzyme C-terminal" evidence="4">
    <location>
        <begin position="430"/>
        <end position="505"/>
    </location>
</feature>